<dbReference type="Proteomes" id="UP000828048">
    <property type="component" value="Chromosome 1"/>
</dbReference>
<evidence type="ECO:0000313" key="2">
    <source>
        <dbReference type="Proteomes" id="UP000828048"/>
    </source>
</evidence>
<evidence type="ECO:0000313" key="1">
    <source>
        <dbReference type="EMBL" id="KAH7843953.1"/>
    </source>
</evidence>
<dbReference type="EMBL" id="CM037151">
    <property type="protein sequence ID" value="KAH7843953.1"/>
    <property type="molecule type" value="Genomic_DNA"/>
</dbReference>
<protein>
    <submittedName>
        <fullName evidence="1">Uncharacterized protein</fullName>
    </submittedName>
</protein>
<accession>A0ACB7XT42</accession>
<reference evidence="1 2" key="1">
    <citation type="journal article" date="2021" name="Hortic Res">
        <title>High-quality reference genome and annotation aids understanding of berry development for evergreen blueberry (Vaccinium darrowii).</title>
        <authorList>
            <person name="Yu J."/>
            <person name="Hulse-Kemp A.M."/>
            <person name="Babiker E."/>
            <person name="Staton M."/>
        </authorList>
    </citation>
    <scope>NUCLEOTIDE SEQUENCE [LARGE SCALE GENOMIC DNA]</scope>
    <source>
        <strain evidence="2">cv. NJ 8807/NJ 8810</strain>
        <tissue evidence="1">Young leaf</tissue>
    </source>
</reference>
<proteinExistence type="predicted"/>
<keyword evidence="2" id="KW-1185">Reference proteome</keyword>
<organism evidence="1 2">
    <name type="scientific">Vaccinium darrowii</name>
    <dbReference type="NCBI Taxonomy" id="229202"/>
    <lineage>
        <taxon>Eukaryota</taxon>
        <taxon>Viridiplantae</taxon>
        <taxon>Streptophyta</taxon>
        <taxon>Embryophyta</taxon>
        <taxon>Tracheophyta</taxon>
        <taxon>Spermatophyta</taxon>
        <taxon>Magnoliopsida</taxon>
        <taxon>eudicotyledons</taxon>
        <taxon>Gunneridae</taxon>
        <taxon>Pentapetalae</taxon>
        <taxon>asterids</taxon>
        <taxon>Ericales</taxon>
        <taxon>Ericaceae</taxon>
        <taxon>Vaccinioideae</taxon>
        <taxon>Vaccinieae</taxon>
        <taxon>Vaccinium</taxon>
    </lineage>
</organism>
<sequence length="258" mass="29340">MLSWSPPLFSPFEWPLEDSISISHDQNIFFSREIETNSNSPSFLHSPPPPLSHEPLVEINGEFKHSNVDECDGGITTTTTAKKLNHNANERNRRKRINDLYSSLRSLLPATDQTKKLSIPGTVSRVLKYIPDLQIEVERLVQEKEELMSRIHKSRQLQDSGHIKRRKKRANGNNLSVVSASPLGDREVLIQICTIKVEKSCSLAEILVNLEEDHGLILLNASCFETFGDKIFYNIHLQVQGAQTVEIEALRERIISFF</sequence>
<name>A0ACB7XT42_9ERIC</name>
<comment type="caution">
    <text evidence="1">The sequence shown here is derived from an EMBL/GenBank/DDBJ whole genome shotgun (WGS) entry which is preliminary data.</text>
</comment>
<gene>
    <name evidence="1" type="ORF">Vadar_022806</name>
</gene>